<sequence length="127" mass="13793">MNQAFDASIPVLTEIMPDEAPAAVSAPVAAEPAPAAEAGALPAPDDDEAWEALERRLSDRVLQQLSNRVDFVLEQRIKDSISEVLDHALHALTVEIREGLHDTIGKIVARAVQQEITHLQASTGRRK</sequence>
<dbReference type="EMBL" id="WNKX01000006">
    <property type="protein sequence ID" value="MTW10902.1"/>
    <property type="molecule type" value="Genomic_DNA"/>
</dbReference>
<keyword evidence="3" id="KW-1185">Reference proteome</keyword>
<evidence type="ECO:0008006" key="4">
    <source>
        <dbReference type="Google" id="ProtNLM"/>
    </source>
</evidence>
<dbReference type="RefSeq" id="WP_155453838.1">
    <property type="nucleotide sequence ID" value="NZ_WNKX01000006.1"/>
</dbReference>
<name>A0A6L6QEU3_9BURK</name>
<accession>A0A6L6QEU3</accession>
<organism evidence="2 3">
    <name type="scientific">Massilia eburnea</name>
    <dbReference type="NCBI Taxonomy" id="1776165"/>
    <lineage>
        <taxon>Bacteria</taxon>
        <taxon>Pseudomonadati</taxon>
        <taxon>Pseudomonadota</taxon>
        <taxon>Betaproteobacteria</taxon>
        <taxon>Burkholderiales</taxon>
        <taxon>Oxalobacteraceae</taxon>
        <taxon>Telluria group</taxon>
        <taxon>Massilia</taxon>
    </lineage>
</organism>
<feature type="compositionally biased region" description="Low complexity" evidence="1">
    <location>
        <begin position="23"/>
        <end position="43"/>
    </location>
</feature>
<protein>
    <recommendedName>
        <fullName evidence="4">DUF2486 family protein</fullName>
    </recommendedName>
</protein>
<gene>
    <name evidence="2" type="ORF">GM658_09825</name>
</gene>
<evidence type="ECO:0000313" key="3">
    <source>
        <dbReference type="Proteomes" id="UP000472320"/>
    </source>
</evidence>
<evidence type="ECO:0000313" key="2">
    <source>
        <dbReference type="EMBL" id="MTW10902.1"/>
    </source>
</evidence>
<comment type="caution">
    <text evidence="2">The sequence shown here is derived from an EMBL/GenBank/DDBJ whole genome shotgun (WGS) entry which is preliminary data.</text>
</comment>
<dbReference type="Proteomes" id="UP000472320">
    <property type="component" value="Unassembled WGS sequence"/>
</dbReference>
<reference evidence="2 3" key="1">
    <citation type="submission" date="2019-11" db="EMBL/GenBank/DDBJ databases">
        <title>Type strains purchased from KCTC, JCM and DSMZ.</title>
        <authorList>
            <person name="Lu H."/>
        </authorList>
    </citation>
    <scope>NUCLEOTIDE SEQUENCE [LARGE SCALE GENOMIC DNA]</scope>
    <source>
        <strain evidence="2 3">JCM 31587</strain>
    </source>
</reference>
<dbReference type="OrthoDB" id="8779130at2"/>
<feature type="region of interest" description="Disordered" evidence="1">
    <location>
        <begin position="23"/>
        <end position="46"/>
    </location>
</feature>
<evidence type="ECO:0000256" key="1">
    <source>
        <dbReference type="SAM" id="MobiDB-lite"/>
    </source>
</evidence>
<dbReference type="AlphaFoldDB" id="A0A6L6QEU3"/>
<proteinExistence type="predicted"/>